<sequence>MINLNRFCCMMCLKSRILLRNSPVDVLNSRNLASTISEEVVEDNVFIKNDYIKSRDEARISTQRSADRLVARSICRNDYLEFQLGSRVSIRSIHTTMLNPEV</sequence>
<evidence type="ECO:0000313" key="1">
    <source>
        <dbReference type="EMBL" id="KAF9764075.1"/>
    </source>
</evidence>
<dbReference type="Proteomes" id="UP000740883">
    <property type="component" value="Unassembled WGS sequence"/>
</dbReference>
<comment type="caution">
    <text evidence="1">The sequence shown here is derived from an EMBL/GenBank/DDBJ whole genome shotgun (WGS) entry which is preliminary data.</text>
</comment>
<dbReference type="AlphaFoldDB" id="A0A9P6H2S7"/>
<protein>
    <submittedName>
        <fullName evidence="1">Uncharacterized protein</fullName>
    </submittedName>
</protein>
<organism evidence="1 2">
    <name type="scientific">Nosema granulosis</name>
    <dbReference type="NCBI Taxonomy" id="83296"/>
    <lineage>
        <taxon>Eukaryota</taxon>
        <taxon>Fungi</taxon>
        <taxon>Fungi incertae sedis</taxon>
        <taxon>Microsporidia</taxon>
        <taxon>Nosematidae</taxon>
        <taxon>Nosema</taxon>
    </lineage>
</organism>
<proteinExistence type="predicted"/>
<dbReference type="EMBL" id="SBJO01000040">
    <property type="protein sequence ID" value="KAF9764075.1"/>
    <property type="molecule type" value="Genomic_DNA"/>
</dbReference>
<gene>
    <name evidence="1" type="ORF">NGRA_0854</name>
</gene>
<keyword evidence="2" id="KW-1185">Reference proteome</keyword>
<name>A0A9P6H2S7_9MICR</name>
<reference evidence="1 2" key="1">
    <citation type="journal article" date="2020" name="Genome Biol. Evol.">
        <title>Comparative genomics of strictly vertically transmitted, feminizing microsporidia endosymbionts of amphipod crustaceans.</title>
        <authorList>
            <person name="Cormier A."/>
            <person name="Chebbi M.A."/>
            <person name="Giraud I."/>
            <person name="Wattier R."/>
            <person name="Teixeira M."/>
            <person name="Gilbert C."/>
            <person name="Rigaud T."/>
            <person name="Cordaux R."/>
        </authorList>
    </citation>
    <scope>NUCLEOTIDE SEQUENCE [LARGE SCALE GENOMIC DNA]</scope>
    <source>
        <strain evidence="1 2">Ou3-Ou53</strain>
    </source>
</reference>
<evidence type="ECO:0000313" key="2">
    <source>
        <dbReference type="Proteomes" id="UP000740883"/>
    </source>
</evidence>
<accession>A0A9P6H2S7</accession>